<dbReference type="CDD" id="cd01675">
    <property type="entry name" value="RNR_III"/>
    <property type="match status" value="1"/>
</dbReference>
<reference evidence="8 9" key="1">
    <citation type="submission" date="2019-11" db="EMBL/GenBank/DDBJ databases">
        <title>Erwinia sp. nov., isolated from feces of birds in Tibet plateau of China.</title>
        <authorList>
            <person name="Ge Y."/>
        </authorList>
    </citation>
    <scope>NUCLEOTIDE SEQUENCE [LARGE SCALE GENOMIC DNA]</scope>
    <source>
        <strain evidence="8 9">J316</strain>
    </source>
</reference>
<evidence type="ECO:0000259" key="6">
    <source>
        <dbReference type="PROSITE" id="PS51149"/>
    </source>
</evidence>
<dbReference type="PANTHER" id="PTHR21075">
    <property type="entry name" value="ANAEROBIC RIBONUCLEOSIDE-TRIPHOSPHATE REDUCTASE"/>
    <property type="match status" value="1"/>
</dbReference>
<evidence type="ECO:0000259" key="7">
    <source>
        <dbReference type="PROSITE" id="PS51161"/>
    </source>
</evidence>
<feature type="domain" description="ATP-cone" evidence="7">
    <location>
        <begin position="3"/>
        <end position="92"/>
    </location>
</feature>
<keyword evidence="9" id="KW-1185">Reference proteome</keyword>
<dbReference type="InterPro" id="IPR001150">
    <property type="entry name" value="Gly_radical"/>
</dbReference>
<keyword evidence="8" id="KW-0560">Oxidoreductase</keyword>
<evidence type="ECO:0000256" key="4">
    <source>
        <dbReference type="PROSITE-ProRule" id="PRU00492"/>
    </source>
</evidence>
<dbReference type="SUPFAM" id="SSF51998">
    <property type="entry name" value="PFL-like glycyl radical enzymes"/>
    <property type="match status" value="1"/>
</dbReference>
<protein>
    <submittedName>
        <fullName evidence="8">Anaerobic ribonucleoside-triphosphate reductase</fullName>
        <ecNumber evidence="8">1.17.4.2</ecNumber>
    </submittedName>
</protein>
<dbReference type="EC" id="1.17.4.2" evidence="8"/>
<keyword evidence="3 4" id="KW-0067">ATP-binding</keyword>
<dbReference type="Proteomes" id="UP000480164">
    <property type="component" value="Unassembled WGS sequence"/>
</dbReference>
<organism evidence="8 9">
    <name type="scientific">Erwinia sorbitola</name>
    <dbReference type="NCBI Taxonomy" id="2681984"/>
    <lineage>
        <taxon>Bacteria</taxon>
        <taxon>Pseudomonadati</taxon>
        <taxon>Pseudomonadota</taxon>
        <taxon>Gammaproteobacteria</taxon>
        <taxon>Enterobacterales</taxon>
        <taxon>Erwiniaceae</taxon>
        <taxon>Erwinia</taxon>
    </lineage>
</organism>
<gene>
    <name evidence="8" type="primary">nrdD</name>
    <name evidence="8" type="ORF">GK011_12910</name>
</gene>
<dbReference type="PROSITE" id="PS00850">
    <property type="entry name" value="GLY_RADICAL_1"/>
    <property type="match status" value="1"/>
</dbReference>
<dbReference type="Gene3D" id="3.20.70.20">
    <property type="match status" value="1"/>
</dbReference>
<dbReference type="NCBIfam" id="TIGR02487">
    <property type="entry name" value="NrdD"/>
    <property type="match status" value="1"/>
</dbReference>
<dbReference type="Pfam" id="PF13597">
    <property type="entry name" value="NRDD"/>
    <property type="match status" value="1"/>
</dbReference>
<dbReference type="PANTHER" id="PTHR21075:SF0">
    <property type="entry name" value="ANAEROBIC RIBONUCLEOSIDE-TRIPHOSPHATE REDUCTASE"/>
    <property type="match status" value="1"/>
</dbReference>
<comment type="caution">
    <text evidence="8">The sequence shown here is derived from an EMBL/GenBank/DDBJ whole genome shotgun (WGS) entry which is preliminary data.</text>
</comment>
<dbReference type="RefSeq" id="WP_309550784.1">
    <property type="nucleotide sequence ID" value="NZ_WLZX01000004.1"/>
</dbReference>
<dbReference type="EMBL" id="WLZX01000004">
    <property type="protein sequence ID" value="MTD27837.1"/>
    <property type="molecule type" value="Genomic_DNA"/>
</dbReference>
<proteinExistence type="predicted"/>
<evidence type="ECO:0000313" key="9">
    <source>
        <dbReference type="Proteomes" id="UP000480164"/>
    </source>
</evidence>
<name>A0ABW9RCV8_9GAMM</name>
<dbReference type="PROSITE" id="PS51161">
    <property type="entry name" value="ATP_CONE"/>
    <property type="match status" value="1"/>
</dbReference>
<dbReference type="Pfam" id="PF03477">
    <property type="entry name" value="ATP-cone"/>
    <property type="match status" value="1"/>
</dbReference>
<dbReference type="InterPro" id="IPR019777">
    <property type="entry name" value="Form_AcTrfase_GR_CS"/>
</dbReference>
<evidence type="ECO:0000313" key="8">
    <source>
        <dbReference type="EMBL" id="MTD27837.1"/>
    </source>
</evidence>
<keyword evidence="1 4" id="KW-0547">Nucleotide-binding</keyword>
<feature type="modified residue" description="Glycine radical" evidence="5">
    <location>
        <position position="681"/>
    </location>
</feature>
<sequence>MSTQVIKRDGCQVVFDSARIEAAIRAAATAAKIDDDDYCATAASLVSAKLTTRSQVDIAEVQLAVENQLMAGRYPQLARSYIEYRHGRDVARELRGRLNHEIRGLIEQSNPALLNENANKDSKVIPTQRDLLAGIVAKHYARQHMLPRDVVSAHERGEIHYHDLDYSPFFPMFNCMLIDLRGMLTHGFKMGNAEIEPPKSISTATAVTAQIIAQVASHIYGGTTINRIDEVLAPFVEASLVKHRATAQQWQVADVEAYALSRTEKECYDAFQSLEYEVNTLHTANGQTPFVTFGFGLGTCWAARLVQQSILRNRIAGLGKNHKTAVFPKLVFAIKEGLNRSAGQPNYDIKQLALECASKRMYPDILNYDQVVKVTGSFKTPMGCRSFLGVYEENGKQIHEGRNNIGVISLNLPRIALEAKGNEERFWTLLDQRLLLAKKALMTRIARLENVKARVAPILYMEGACGVRLKADDSVASIFRHGRASISLGYIGVHETLNALSGGSVHPYDDEQLRAKGLEIVARLRAAVDAWKEETDYGFSLYSTPSENLCDRFCRLDAAEFGVVPGVTDKGYYTNSFHLDVEKKVNPYDKIDFEAGYPPLANGGFICYGEYPNIQHNLKALEDVWDYSYSRVPYYGTNTPIDECYECGYTGEFDCTSKGFTCPKCGNHDSARVSVTRRVCGYLGSPDARPFNAGKQEEVKRRVKHLSNGQLG</sequence>
<evidence type="ECO:0000256" key="2">
    <source>
        <dbReference type="ARBA" id="ARBA00022818"/>
    </source>
</evidence>
<dbReference type="InterPro" id="IPR005144">
    <property type="entry name" value="ATP-cone_dom"/>
</dbReference>
<keyword evidence="2 5" id="KW-0556">Organic radical</keyword>
<evidence type="ECO:0000256" key="3">
    <source>
        <dbReference type="ARBA" id="ARBA00022840"/>
    </source>
</evidence>
<dbReference type="PROSITE" id="PS51149">
    <property type="entry name" value="GLY_RADICAL_2"/>
    <property type="match status" value="1"/>
</dbReference>
<dbReference type="InterPro" id="IPR012833">
    <property type="entry name" value="NrdD"/>
</dbReference>
<evidence type="ECO:0000256" key="1">
    <source>
        <dbReference type="ARBA" id="ARBA00022741"/>
    </source>
</evidence>
<dbReference type="GO" id="GO:0008998">
    <property type="term" value="F:ribonucleoside-triphosphate reductase (thioredoxin) activity"/>
    <property type="evidence" value="ECO:0007669"/>
    <property type="project" value="UniProtKB-EC"/>
</dbReference>
<dbReference type="NCBIfam" id="NF006732">
    <property type="entry name" value="PRK09263.1"/>
    <property type="match status" value="1"/>
</dbReference>
<accession>A0ABW9RCV8</accession>
<feature type="domain" description="Glycine radical" evidence="6">
    <location>
        <begin position="583"/>
        <end position="708"/>
    </location>
</feature>
<evidence type="ECO:0000256" key="5">
    <source>
        <dbReference type="PROSITE-ProRule" id="PRU00493"/>
    </source>
</evidence>